<feature type="compositionally biased region" description="Basic and acidic residues" evidence="8">
    <location>
        <begin position="446"/>
        <end position="456"/>
    </location>
</feature>
<evidence type="ECO:0000313" key="11">
    <source>
        <dbReference type="EMBL" id="GAW82208.1"/>
    </source>
</evidence>
<dbReference type="RefSeq" id="XP_028544797.1">
    <property type="nucleotide sequence ID" value="XM_028688996.1"/>
</dbReference>
<dbReference type="GO" id="GO:0005886">
    <property type="term" value="C:plasma membrane"/>
    <property type="evidence" value="ECO:0007669"/>
    <property type="project" value="UniProtKB-SubCell"/>
</dbReference>
<evidence type="ECO:0000313" key="12">
    <source>
        <dbReference type="Proteomes" id="UP000195521"/>
    </source>
</evidence>
<organism evidence="11 12">
    <name type="scientific">Plasmodium gonderi</name>
    <dbReference type="NCBI Taxonomy" id="77519"/>
    <lineage>
        <taxon>Eukaryota</taxon>
        <taxon>Sar</taxon>
        <taxon>Alveolata</taxon>
        <taxon>Apicomplexa</taxon>
        <taxon>Aconoidasida</taxon>
        <taxon>Haemosporida</taxon>
        <taxon>Plasmodiidae</taxon>
        <taxon>Plasmodium</taxon>
        <taxon>Plasmodium (Plasmodium)</taxon>
    </lineage>
</organism>
<evidence type="ECO:0000259" key="10">
    <source>
        <dbReference type="PROSITE" id="PS50234"/>
    </source>
</evidence>
<dbReference type="EMBL" id="BDQF01000013">
    <property type="protein sequence ID" value="GAW82208.1"/>
    <property type="molecule type" value="Genomic_DNA"/>
</dbReference>
<accession>A0A1Y1JKP1</accession>
<sequence length="564" mass="62443">MKIFQDKSYLLVVLFLYISLFGRIENRIVDEVKYNEEVCNESVDLYVLVDGSGSIGYANWIIGVTPMLDGLIKNLNISRDSINLYMNLFANRSRELIRLGSGASIDKTEALKVVHNLRKTYVPYGTTNLSSALYEVLMHLKDKVNRENAIQLVIILTDGVPNNRVNALELSKELKSKNVKLAIIGIGQKINHSYNKILAGCDIREPNCKFYSHANWNEAVSIINPFINKVCTEVERVANCGSWGEWSPCTVTCGKGTKSRSRPSMHEKCTTHMISECEEEACPVEPLPVPVPAPIPSNPEDTTPRNNDDDDDHPNFRKGLDVPDDVENDTPPVEDNNNEENPKESNDFPPADDSVPDEENVIPLVPAVPSDTNDDLVSEAEKNISENPEEPQVEEVEQVEQPSSDETTNEKTANPSNHDKKREQNIPKTLDNEKDINNNNKGVHPNKNDHSHDRYPKPHTSSNAGGYNNRPSVNSDIPNTPVQSEYESQDNGKKSTNNGYKIAGGVIAGLALVGCVGFAYNFIAHGSAAAMGGEPAPFDEAMAEDDKETGEGDQFKLPEDNDWN</sequence>
<evidence type="ECO:0000256" key="9">
    <source>
        <dbReference type="SAM" id="Phobius"/>
    </source>
</evidence>
<keyword evidence="12" id="KW-1185">Reference proteome</keyword>
<keyword evidence="3" id="KW-1003">Cell membrane</keyword>
<proteinExistence type="predicted"/>
<name>A0A1Y1JKP1_PLAGO</name>
<dbReference type="PANTHER" id="PTHR16059">
    <property type="entry name" value="ANTHRAX TOXIN RECEPTOR"/>
    <property type="match status" value="1"/>
</dbReference>
<dbReference type="SMART" id="SM00327">
    <property type="entry name" value="VWA"/>
    <property type="match status" value="1"/>
</dbReference>
<evidence type="ECO:0000256" key="7">
    <source>
        <dbReference type="ARBA" id="ARBA00023136"/>
    </source>
</evidence>
<dbReference type="InterPro" id="IPR036383">
    <property type="entry name" value="TSP1_rpt_sf"/>
</dbReference>
<feature type="compositionally biased region" description="Acidic residues" evidence="8">
    <location>
        <begin position="387"/>
        <end position="398"/>
    </location>
</feature>
<dbReference type="SUPFAM" id="SSF53300">
    <property type="entry name" value="vWA-like"/>
    <property type="match status" value="1"/>
</dbReference>
<feature type="compositionally biased region" description="Polar residues" evidence="8">
    <location>
        <begin position="459"/>
        <end position="486"/>
    </location>
</feature>
<dbReference type="InterPro" id="IPR002035">
    <property type="entry name" value="VWF_A"/>
</dbReference>
<evidence type="ECO:0000256" key="2">
    <source>
        <dbReference type="ARBA" id="ARBA00004236"/>
    </source>
</evidence>
<evidence type="ECO:0000256" key="3">
    <source>
        <dbReference type="ARBA" id="ARBA00022475"/>
    </source>
</evidence>
<keyword evidence="4 9" id="KW-0812">Transmembrane</keyword>
<comment type="subcellular location">
    <subcellularLocation>
        <location evidence="2">Cell membrane</location>
    </subcellularLocation>
    <subcellularLocation>
        <location evidence="1">Membrane</location>
        <topology evidence="1">Single-pass membrane protein</topology>
    </subcellularLocation>
</comment>
<dbReference type="AlphaFoldDB" id="A0A1Y1JKP1"/>
<protein>
    <submittedName>
        <fullName evidence="11">Thrombospondin-related anonymous protein</fullName>
    </submittedName>
</protein>
<feature type="compositionally biased region" description="Basic and acidic residues" evidence="8">
    <location>
        <begin position="302"/>
        <end position="321"/>
    </location>
</feature>
<evidence type="ECO:0000256" key="5">
    <source>
        <dbReference type="ARBA" id="ARBA00022729"/>
    </source>
</evidence>
<feature type="region of interest" description="Disordered" evidence="8">
    <location>
        <begin position="532"/>
        <end position="564"/>
    </location>
</feature>
<dbReference type="PANTHER" id="PTHR16059:SF25">
    <property type="entry name" value="LYSOZYME"/>
    <property type="match status" value="1"/>
</dbReference>
<dbReference type="Proteomes" id="UP000195521">
    <property type="component" value="Unassembled WGS sequence"/>
</dbReference>
<feature type="transmembrane region" description="Helical" evidence="9">
    <location>
        <begin position="502"/>
        <end position="523"/>
    </location>
</feature>
<gene>
    <name evidence="11" type="ORF">PGO_122050</name>
</gene>
<evidence type="ECO:0000256" key="4">
    <source>
        <dbReference type="ARBA" id="ARBA00022692"/>
    </source>
</evidence>
<dbReference type="SUPFAM" id="SSF82895">
    <property type="entry name" value="TSP-1 type 1 repeat"/>
    <property type="match status" value="1"/>
</dbReference>
<feature type="compositionally biased region" description="Basic and acidic residues" evidence="8">
    <location>
        <begin position="417"/>
        <end position="436"/>
    </location>
</feature>
<dbReference type="Gene3D" id="2.20.100.10">
    <property type="entry name" value="Thrombospondin type-1 (TSP1) repeat"/>
    <property type="match status" value="1"/>
</dbReference>
<reference evidence="12" key="1">
    <citation type="submission" date="2017-04" db="EMBL/GenBank/DDBJ databases">
        <title>Plasmodium gonderi genome.</title>
        <authorList>
            <person name="Arisue N."/>
            <person name="Honma H."/>
            <person name="Kawai S."/>
            <person name="Tougan T."/>
            <person name="Tanabe K."/>
            <person name="Horii T."/>
        </authorList>
    </citation>
    <scope>NUCLEOTIDE SEQUENCE [LARGE SCALE GENOMIC DNA]</scope>
    <source>
        <strain evidence="12">ATCC 30045</strain>
    </source>
</reference>
<dbReference type="OMA" id="PEDNDWN"/>
<dbReference type="OrthoDB" id="372508at2759"/>
<dbReference type="Pfam" id="PF00092">
    <property type="entry name" value="VWA"/>
    <property type="match status" value="1"/>
</dbReference>
<keyword evidence="5" id="KW-0732">Signal</keyword>
<dbReference type="InterPro" id="IPR036465">
    <property type="entry name" value="vWFA_dom_sf"/>
</dbReference>
<evidence type="ECO:0000256" key="1">
    <source>
        <dbReference type="ARBA" id="ARBA00004167"/>
    </source>
</evidence>
<keyword evidence="7 9" id="KW-0472">Membrane</keyword>
<dbReference type="Pfam" id="PF00090">
    <property type="entry name" value="TSP_1"/>
    <property type="match status" value="1"/>
</dbReference>
<feature type="region of interest" description="Disordered" evidence="8">
    <location>
        <begin position="288"/>
        <end position="493"/>
    </location>
</feature>
<evidence type="ECO:0000256" key="8">
    <source>
        <dbReference type="SAM" id="MobiDB-lite"/>
    </source>
</evidence>
<dbReference type="Gene3D" id="3.40.50.410">
    <property type="entry name" value="von Willebrand factor, type A domain"/>
    <property type="match status" value="1"/>
</dbReference>
<evidence type="ECO:0000256" key="6">
    <source>
        <dbReference type="ARBA" id="ARBA00022989"/>
    </source>
</evidence>
<dbReference type="InterPro" id="IPR000884">
    <property type="entry name" value="TSP1_rpt"/>
</dbReference>
<feature type="compositionally biased region" description="Pro residues" evidence="8">
    <location>
        <begin position="288"/>
        <end position="297"/>
    </location>
</feature>
<dbReference type="SMART" id="SM00209">
    <property type="entry name" value="TSP1"/>
    <property type="match status" value="1"/>
</dbReference>
<dbReference type="GeneID" id="39748945"/>
<dbReference type="PROSITE" id="PS50092">
    <property type="entry name" value="TSP1"/>
    <property type="match status" value="1"/>
</dbReference>
<comment type="caution">
    <text evidence="11">The sequence shown here is derived from an EMBL/GenBank/DDBJ whole genome shotgun (WGS) entry which is preliminary data.</text>
</comment>
<feature type="compositionally biased region" description="Basic and acidic residues" evidence="8">
    <location>
        <begin position="549"/>
        <end position="564"/>
    </location>
</feature>
<feature type="domain" description="VWFA" evidence="10">
    <location>
        <begin position="44"/>
        <end position="230"/>
    </location>
</feature>
<dbReference type="PROSITE" id="PS50234">
    <property type="entry name" value="VWFA"/>
    <property type="match status" value="1"/>
</dbReference>
<keyword evidence="6 9" id="KW-1133">Transmembrane helix</keyword>